<gene>
    <name evidence="4" type="ORF">KPH14_007734</name>
</gene>
<dbReference type="Gene3D" id="3.30.1540.20">
    <property type="entry name" value="MutL, C-terminal domain, dimerisation subdomain"/>
    <property type="match status" value="1"/>
</dbReference>
<protein>
    <recommendedName>
        <fullName evidence="3">MutL C-terminal dimerisation domain-containing protein</fullName>
    </recommendedName>
</protein>
<dbReference type="Proteomes" id="UP001258017">
    <property type="component" value="Unassembled WGS sequence"/>
</dbReference>
<dbReference type="SUPFAM" id="SSF55874">
    <property type="entry name" value="ATPase domain of HSP90 chaperone/DNA topoisomerase II/histidine kinase"/>
    <property type="match status" value="1"/>
</dbReference>
<proteinExistence type="inferred from homology"/>
<dbReference type="PANTHER" id="PTHR10073">
    <property type="entry name" value="DNA MISMATCH REPAIR PROTEIN MLH, PMS, MUTL"/>
    <property type="match status" value="1"/>
</dbReference>
<comment type="similarity">
    <text evidence="1">Belongs to the DNA mismatch repair MutL/HexB family.</text>
</comment>
<dbReference type="SUPFAM" id="SSF54211">
    <property type="entry name" value="Ribosomal protein S5 domain 2-like"/>
    <property type="match status" value="1"/>
</dbReference>
<dbReference type="GO" id="GO:0006298">
    <property type="term" value="P:mismatch repair"/>
    <property type="evidence" value="ECO:0007669"/>
    <property type="project" value="InterPro"/>
</dbReference>
<dbReference type="Gene3D" id="3.30.565.10">
    <property type="entry name" value="Histidine kinase-like ATPase, C-terminal domain"/>
    <property type="match status" value="1"/>
</dbReference>
<dbReference type="InterPro" id="IPR042121">
    <property type="entry name" value="MutL_C_regsub"/>
</dbReference>
<dbReference type="PANTHER" id="PTHR10073:SF47">
    <property type="entry name" value="DNA MISMATCH REPAIR PROTEIN MLH3"/>
    <property type="match status" value="1"/>
</dbReference>
<evidence type="ECO:0000313" key="5">
    <source>
        <dbReference type="Proteomes" id="UP001258017"/>
    </source>
</evidence>
<dbReference type="Pfam" id="PF08676">
    <property type="entry name" value="MutL_C"/>
    <property type="match status" value="1"/>
</dbReference>
<dbReference type="Gene3D" id="3.30.230.10">
    <property type="match status" value="1"/>
</dbReference>
<reference evidence="4" key="2">
    <citation type="journal article" date="2023" name="Commun. Biol.">
        <title>Intrasexual cuticular hydrocarbon dimorphism in a wasp sheds light on hydrocarbon biosynthesis genes in Hymenoptera.</title>
        <authorList>
            <person name="Moris V.C."/>
            <person name="Podsiadlowski L."/>
            <person name="Martin S."/>
            <person name="Oeyen J.P."/>
            <person name="Donath A."/>
            <person name="Petersen M."/>
            <person name="Wilbrandt J."/>
            <person name="Misof B."/>
            <person name="Liedtke D."/>
            <person name="Thamm M."/>
            <person name="Scheiner R."/>
            <person name="Schmitt T."/>
            <person name="Niehuis O."/>
        </authorList>
    </citation>
    <scope>NUCLEOTIDE SEQUENCE</scope>
    <source>
        <strain evidence="4">GBR_01_08_01A</strain>
    </source>
</reference>
<dbReference type="SUPFAM" id="SSF118116">
    <property type="entry name" value="DNA mismatch repair protein MutL"/>
    <property type="match status" value="1"/>
</dbReference>
<organism evidence="4 5">
    <name type="scientific">Odynerus spinipes</name>
    <dbReference type="NCBI Taxonomy" id="1348599"/>
    <lineage>
        <taxon>Eukaryota</taxon>
        <taxon>Metazoa</taxon>
        <taxon>Ecdysozoa</taxon>
        <taxon>Arthropoda</taxon>
        <taxon>Hexapoda</taxon>
        <taxon>Insecta</taxon>
        <taxon>Pterygota</taxon>
        <taxon>Neoptera</taxon>
        <taxon>Endopterygota</taxon>
        <taxon>Hymenoptera</taxon>
        <taxon>Apocrita</taxon>
        <taxon>Aculeata</taxon>
        <taxon>Vespoidea</taxon>
        <taxon>Vespidae</taxon>
        <taxon>Eumeninae</taxon>
        <taxon>Odynerus</taxon>
    </lineage>
</organism>
<dbReference type="Gene3D" id="3.30.1370.100">
    <property type="entry name" value="MutL, C-terminal domain, regulatory subdomain"/>
    <property type="match status" value="1"/>
</dbReference>
<dbReference type="InterPro" id="IPR036890">
    <property type="entry name" value="HATPase_C_sf"/>
</dbReference>
<dbReference type="AlphaFoldDB" id="A0AAD9VNV5"/>
<sequence length="827" mass="96772">MEMVKIPSVALYVLDLVLNSLHEHSSCIAIRIYKEKNELQVVDNGIGISVNELADIEDAIKNNAPDLRPHYNLRNTTLMNICKHFSIVVISSRSHSSMETHTKIYKKGLYPNLLKVLPRPSSGTTVTLCNYLEGIHDHEQNISIICFLIASISLNNPKISYSVRNEHDIFLKITKEYNPREVLKLLYKERTLHDFIWDIACTTVLSIQYHGYFGLIKNQENAVHYIFLNNRPVYCSTIINTILDYFIQNLSLHLETYNVTKEMIFLIFFINCPSTEFVVTTRNDKRFVLLYKVRDILDSIRHYINNIFLNEFFLEKLCEYIQYHMPKQVQKINKTMEFQKVHDILPLFFYELDFFHKNHKTKKSILYNTNINHNPITVFCTKYGMNIYESKREKSSEGNYIIDMLCNIPHVKTKQNIIFNQDQHCFEKDNLANISNNFTRYFSLQENIEHANCVNETSMNIMINQDTNFLTKEEYIELEKNLDQLEKSQELHIPKYNSYVKDYSCSLSEWSDWSYHSNLANNCTISKLKRTCENIEKYTFFDFLPQKLNNLLKFKSIKLTEAPSLNSIDKNVFSIELSYNYQENVEQYRNIDIHPCASVQHCCEFRLNKTALKFIKILNQVNNQLIAALINYDKIKLLLMMDQHAVHERIRYERLLNDYKTPDHASFLSKKLSIPIAIEVTINTCTILLCNKMLLHKFGIILSTINENTICIYSVPKCFIKSKHCCNNEKLIMAIRNLLNEIVDNIINKKGMNILPLSIHNAISMEACHGAIKFGDSLSRKECIKLLNDLKNTKSPTRCAHGRPSIIPIIELSELRRKYYKNMEVTI</sequence>
<evidence type="ECO:0000256" key="1">
    <source>
        <dbReference type="ARBA" id="ARBA00006082"/>
    </source>
</evidence>
<dbReference type="GO" id="GO:0016887">
    <property type="term" value="F:ATP hydrolysis activity"/>
    <property type="evidence" value="ECO:0007669"/>
    <property type="project" value="InterPro"/>
</dbReference>
<dbReference type="InterPro" id="IPR020568">
    <property type="entry name" value="Ribosomal_Su5_D2-typ_SF"/>
</dbReference>
<feature type="domain" description="MutL C-terminal dimerisation" evidence="3">
    <location>
        <begin position="617"/>
        <end position="778"/>
    </location>
</feature>
<dbReference type="InterPro" id="IPR014790">
    <property type="entry name" value="MutL_C"/>
</dbReference>
<dbReference type="InterPro" id="IPR014721">
    <property type="entry name" value="Ribsml_uS5_D2-typ_fold_subgr"/>
</dbReference>
<dbReference type="GO" id="GO:0140664">
    <property type="term" value="F:ATP-dependent DNA damage sensor activity"/>
    <property type="evidence" value="ECO:0007669"/>
    <property type="project" value="InterPro"/>
</dbReference>
<dbReference type="InterPro" id="IPR042120">
    <property type="entry name" value="MutL_C_dimsub"/>
</dbReference>
<dbReference type="GO" id="GO:0005524">
    <property type="term" value="F:ATP binding"/>
    <property type="evidence" value="ECO:0007669"/>
    <property type="project" value="InterPro"/>
</dbReference>
<dbReference type="EMBL" id="JAIFRP010000050">
    <property type="protein sequence ID" value="KAK2580622.1"/>
    <property type="molecule type" value="Genomic_DNA"/>
</dbReference>
<dbReference type="SMART" id="SM00853">
    <property type="entry name" value="MutL_C"/>
    <property type="match status" value="1"/>
</dbReference>
<evidence type="ECO:0000313" key="4">
    <source>
        <dbReference type="EMBL" id="KAK2580622.1"/>
    </source>
</evidence>
<comment type="caution">
    <text evidence="4">The sequence shown here is derived from an EMBL/GenBank/DDBJ whole genome shotgun (WGS) entry which is preliminary data.</text>
</comment>
<keyword evidence="5" id="KW-1185">Reference proteome</keyword>
<reference evidence="4" key="1">
    <citation type="submission" date="2021-08" db="EMBL/GenBank/DDBJ databases">
        <authorList>
            <person name="Misof B."/>
            <person name="Oliver O."/>
            <person name="Podsiadlowski L."/>
            <person name="Donath A."/>
            <person name="Peters R."/>
            <person name="Mayer C."/>
            <person name="Rust J."/>
            <person name="Gunkel S."/>
            <person name="Lesny P."/>
            <person name="Martin S."/>
            <person name="Oeyen J.P."/>
            <person name="Petersen M."/>
            <person name="Panagiotis P."/>
            <person name="Wilbrandt J."/>
            <person name="Tanja T."/>
        </authorList>
    </citation>
    <scope>NUCLEOTIDE SEQUENCE</scope>
    <source>
        <strain evidence="4">GBR_01_08_01A</strain>
        <tissue evidence="4">Thorax + abdomen</tissue>
    </source>
</reference>
<evidence type="ECO:0000256" key="2">
    <source>
        <dbReference type="ARBA" id="ARBA00022763"/>
    </source>
</evidence>
<dbReference type="InterPro" id="IPR037198">
    <property type="entry name" value="MutL_C_sf"/>
</dbReference>
<dbReference type="GO" id="GO:0032300">
    <property type="term" value="C:mismatch repair complex"/>
    <property type="evidence" value="ECO:0007669"/>
    <property type="project" value="InterPro"/>
</dbReference>
<name>A0AAD9VNV5_9HYME</name>
<accession>A0AAD9VNV5</accession>
<keyword evidence="2" id="KW-0227">DNA damage</keyword>
<evidence type="ECO:0000259" key="3">
    <source>
        <dbReference type="SMART" id="SM00853"/>
    </source>
</evidence>
<dbReference type="InterPro" id="IPR038973">
    <property type="entry name" value="MutL/Mlh/Pms-like"/>
</dbReference>